<evidence type="ECO:0000313" key="4">
    <source>
        <dbReference type="Proteomes" id="UP001500218"/>
    </source>
</evidence>
<dbReference type="SUPFAM" id="SSF117916">
    <property type="entry name" value="Fe-S cluster assembly (FSCA) domain-like"/>
    <property type="match status" value="1"/>
</dbReference>
<dbReference type="Pfam" id="PF01106">
    <property type="entry name" value="NifU"/>
    <property type="match status" value="1"/>
</dbReference>
<comment type="caution">
    <text evidence="3">The sequence shown here is derived from an EMBL/GenBank/DDBJ whole genome shotgun (WGS) entry which is preliminary data.</text>
</comment>
<reference evidence="4" key="1">
    <citation type="journal article" date="2019" name="Int. J. Syst. Evol. Microbiol.">
        <title>The Global Catalogue of Microorganisms (GCM) 10K type strain sequencing project: providing services to taxonomists for standard genome sequencing and annotation.</title>
        <authorList>
            <consortium name="The Broad Institute Genomics Platform"/>
            <consortium name="The Broad Institute Genome Sequencing Center for Infectious Disease"/>
            <person name="Wu L."/>
            <person name="Ma J."/>
        </authorList>
    </citation>
    <scope>NUCLEOTIDE SEQUENCE [LARGE SCALE GENOMIC DNA]</scope>
    <source>
        <strain evidence="4">JCM 13250</strain>
    </source>
</reference>
<dbReference type="Gene3D" id="3.30.300.130">
    <property type="entry name" value="Fe-S cluster assembly (FSCA)"/>
    <property type="match status" value="1"/>
</dbReference>
<protein>
    <recommendedName>
        <fullName evidence="2">NIF system FeS cluster assembly NifU C-terminal domain-containing protein</fullName>
    </recommendedName>
</protein>
<organism evidence="3 4">
    <name type="scientific">Luedemannella flava</name>
    <dbReference type="NCBI Taxonomy" id="349316"/>
    <lineage>
        <taxon>Bacteria</taxon>
        <taxon>Bacillati</taxon>
        <taxon>Actinomycetota</taxon>
        <taxon>Actinomycetes</taxon>
        <taxon>Micromonosporales</taxon>
        <taxon>Micromonosporaceae</taxon>
        <taxon>Luedemannella</taxon>
    </lineage>
</organism>
<evidence type="ECO:0000313" key="3">
    <source>
        <dbReference type="EMBL" id="GAA1799410.1"/>
    </source>
</evidence>
<accession>A0ABP4Y5M5</accession>
<dbReference type="InterPro" id="IPR034904">
    <property type="entry name" value="FSCA_dom_sf"/>
</dbReference>
<sequence length="174" mass="17988">MVPIHPQPCPDQPDRVRWVIPAGWLPCVGPLAACPSPLDALVADGTLVEVAAEPAAVLTRLGPGRSWAVDGPRVRTALHAALDDPAGWHPAAAATSDAALAAAAGALLAGAAGRFARSHGGVIDLVDVRDGVVTVRLGGACHGCPAARATLRERLDRQLRRMIPSLHEVREARG</sequence>
<evidence type="ECO:0000259" key="2">
    <source>
        <dbReference type="Pfam" id="PF01106"/>
    </source>
</evidence>
<dbReference type="EMBL" id="BAAALT010000053">
    <property type="protein sequence ID" value="GAA1799410.1"/>
    <property type="molecule type" value="Genomic_DNA"/>
</dbReference>
<dbReference type="Proteomes" id="UP001500218">
    <property type="component" value="Unassembled WGS sequence"/>
</dbReference>
<dbReference type="RefSeq" id="WP_344128920.1">
    <property type="nucleotide sequence ID" value="NZ_BAAALT010000053.1"/>
</dbReference>
<name>A0ABP4Y5M5_9ACTN</name>
<keyword evidence="4" id="KW-1185">Reference proteome</keyword>
<evidence type="ECO:0000256" key="1">
    <source>
        <dbReference type="ARBA" id="ARBA00049958"/>
    </source>
</evidence>
<feature type="domain" description="NIF system FeS cluster assembly NifU C-terminal" evidence="2">
    <location>
        <begin position="117"/>
        <end position="169"/>
    </location>
</feature>
<comment type="function">
    <text evidence="1">May be involved in the formation or repair of [Fe-S] clusters present in iron-sulfur proteins.</text>
</comment>
<dbReference type="InterPro" id="IPR001075">
    <property type="entry name" value="NIF_FeS_clus_asmbl_NifU_C"/>
</dbReference>
<proteinExistence type="predicted"/>
<gene>
    <name evidence="3" type="ORF">GCM10009682_21270</name>
</gene>